<reference evidence="2 3" key="1">
    <citation type="submission" date="2024-02" db="EMBL/GenBank/DDBJ databases">
        <title>Genome analysis and characterization of Microbaculum marinisediminis sp. nov., isolated from marine sediment.</title>
        <authorList>
            <person name="Du Z.-J."/>
            <person name="Ye Y.-Q."/>
            <person name="Zhang Z.-R."/>
            <person name="Yuan S.-M."/>
            <person name="Zhang X.-Y."/>
        </authorList>
    </citation>
    <scope>NUCLEOTIDE SEQUENCE [LARGE SCALE GENOMIC DNA]</scope>
    <source>
        <strain evidence="2 3">SDUM1044001</strain>
    </source>
</reference>
<dbReference type="Gene3D" id="2.30.40.10">
    <property type="entry name" value="Urease, subunit C, domain 1"/>
    <property type="match status" value="1"/>
</dbReference>
<evidence type="ECO:0000313" key="3">
    <source>
        <dbReference type="Proteomes" id="UP001378188"/>
    </source>
</evidence>
<dbReference type="InterPro" id="IPR011059">
    <property type="entry name" value="Metal-dep_hydrolase_composite"/>
</dbReference>
<sequence>MSAKADLIVTNGRVMTVDPDAPRAEAVAIAGNEILAVGRRDEIAGLRTDATRIVDAAGGSVLPGFNDAHVHLFSGAAELDHLQLAGVHGMDALTKAVRAYAEARPDEPLLLAQGADYTVLSETERLTRRHLDDILPDRPFLMFAADHHTAWANTAALGKAGILEGRRLGVGNEIVMGPDGKAAGELREGEAFNPVLALGTAGGRFRLGLETGGEPHPAPTARERDYDRDIMRRGLAHCAKHGVTSVQNMDGNFYQLELLDEIDRQEGLSLRVRVPFHFKNFMDVGMLDRAEQMNRRYTSERLRSGFVKFFMDGVLDSWTAVMLDDYPGRPGWRGEPLFEPKRFAELATAIDRRGLQIAVHAIGDGAVRIVLDGYAAAAAANGRRDSRHRIEHIEVVHPDDIPRFAELGVGASMQPIHAPGTGFPIEPTATVIGRGKWPYAYAWRTLREAGAPMIFATDWPVSPVDPMSCIKAAVTRRRWAEGDPDQRQSLEEAVASYTRDGAWIERMETRKGQLKPGMLADVVVLSEDIEAIDPEGLDTVRPVATVADGRVVYEG</sequence>
<keyword evidence="3" id="KW-1185">Reference proteome</keyword>
<evidence type="ECO:0000313" key="2">
    <source>
        <dbReference type="EMBL" id="MEJ8575022.1"/>
    </source>
</evidence>
<dbReference type="Pfam" id="PF07969">
    <property type="entry name" value="Amidohydro_3"/>
    <property type="match status" value="1"/>
</dbReference>
<dbReference type="SUPFAM" id="SSF51556">
    <property type="entry name" value="Metallo-dependent hydrolases"/>
    <property type="match status" value="1"/>
</dbReference>
<dbReference type="Proteomes" id="UP001378188">
    <property type="component" value="Unassembled WGS sequence"/>
</dbReference>
<dbReference type="SUPFAM" id="SSF51338">
    <property type="entry name" value="Composite domain of metallo-dependent hydrolases"/>
    <property type="match status" value="1"/>
</dbReference>
<dbReference type="Gene3D" id="3.20.20.140">
    <property type="entry name" value="Metal-dependent hydrolases"/>
    <property type="match status" value="1"/>
</dbReference>
<dbReference type="InterPro" id="IPR033932">
    <property type="entry name" value="YtcJ-like"/>
</dbReference>
<dbReference type="EC" id="3.5.-.-" evidence="2"/>
<proteinExistence type="predicted"/>
<dbReference type="AlphaFoldDB" id="A0AAW9RMQ3"/>
<gene>
    <name evidence="2" type="ORF">V3328_26340</name>
</gene>
<dbReference type="Gene3D" id="3.10.310.70">
    <property type="match status" value="1"/>
</dbReference>
<dbReference type="GO" id="GO:0016810">
    <property type="term" value="F:hydrolase activity, acting on carbon-nitrogen (but not peptide) bonds"/>
    <property type="evidence" value="ECO:0007669"/>
    <property type="project" value="InterPro"/>
</dbReference>
<dbReference type="InterPro" id="IPR032466">
    <property type="entry name" value="Metal_Hydrolase"/>
</dbReference>
<dbReference type="PANTHER" id="PTHR22642">
    <property type="entry name" value="IMIDAZOLONEPROPIONASE"/>
    <property type="match status" value="1"/>
</dbReference>
<evidence type="ECO:0000259" key="1">
    <source>
        <dbReference type="Pfam" id="PF07969"/>
    </source>
</evidence>
<comment type="caution">
    <text evidence="2">The sequence shown here is derived from an EMBL/GenBank/DDBJ whole genome shotgun (WGS) entry which is preliminary data.</text>
</comment>
<protein>
    <submittedName>
        <fullName evidence="2">Amidohydrolase</fullName>
        <ecNumber evidence="2">3.5.-.-</ecNumber>
    </submittedName>
</protein>
<accession>A0AAW9RMQ3</accession>
<dbReference type="EMBL" id="JAZHOF010000016">
    <property type="protein sequence ID" value="MEJ8575022.1"/>
    <property type="molecule type" value="Genomic_DNA"/>
</dbReference>
<dbReference type="PANTHER" id="PTHR22642:SF2">
    <property type="entry name" value="PROTEIN LONG AFTER FAR-RED 3"/>
    <property type="match status" value="1"/>
</dbReference>
<name>A0AAW9RMQ3_9HYPH</name>
<dbReference type="RefSeq" id="WP_340332721.1">
    <property type="nucleotide sequence ID" value="NZ_JAZHOF010000016.1"/>
</dbReference>
<dbReference type="CDD" id="cd01300">
    <property type="entry name" value="YtcJ_like"/>
    <property type="match status" value="1"/>
</dbReference>
<keyword evidence="2" id="KW-0378">Hydrolase</keyword>
<feature type="domain" description="Amidohydrolase 3" evidence="1">
    <location>
        <begin position="52"/>
        <end position="553"/>
    </location>
</feature>
<organism evidence="2 3">
    <name type="scientific">Microbaculum marinum</name>
    <dbReference type="NCBI Taxonomy" id="1764581"/>
    <lineage>
        <taxon>Bacteria</taxon>
        <taxon>Pseudomonadati</taxon>
        <taxon>Pseudomonadota</taxon>
        <taxon>Alphaproteobacteria</taxon>
        <taxon>Hyphomicrobiales</taxon>
        <taxon>Tepidamorphaceae</taxon>
        <taxon>Microbaculum</taxon>
    </lineage>
</organism>
<dbReference type="InterPro" id="IPR013108">
    <property type="entry name" value="Amidohydro_3"/>
</dbReference>